<evidence type="ECO:0000256" key="9">
    <source>
        <dbReference type="ARBA" id="ARBA00022840"/>
    </source>
</evidence>
<evidence type="ECO:0000256" key="10">
    <source>
        <dbReference type="ARBA" id="ARBA00022989"/>
    </source>
</evidence>
<dbReference type="InterPro" id="IPR005936">
    <property type="entry name" value="FtsH"/>
</dbReference>
<evidence type="ECO:0000313" key="19">
    <source>
        <dbReference type="Proteomes" id="UP000003280"/>
    </source>
</evidence>
<dbReference type="PROSITE" id="PS00674">
    <property type="entry name" value="AAA"/>
    <property type="match status" value="1"/>
</dbReference>
<dbReference type="STRING" id="862517.HMPREF9225_1423"/>
<dbReference type="SUPFAM" id="SSF52540">
    <property type="entry name" value="P-loop containing nucleoside triphosphate hydrolases"/>
    <property type="match status" value="1"/>
</dbReference>
<dbReference type="InterPro" id="IPR003959">
    <property type="entry name" value="ATPase_AAA_core"/>
</dbReference>
<feature type="compositionally biased region" description="Basic and acidic residues" evidence="16">
    <location>
        <begin position="613"/>
        <end position="633"/>
    </location>
</feature>
<feature type="transmembrane region" description="Helical" evidence="14">
    <location>
        <begin position="110"/>
        <end position="131"/>
    </location>
</feature>
<dbReference type="FunFam" id="3.40.50.300:FF:000001">
    <property type="entry name" value="ATP-dependent zinc metalloprotease FtsH"/>
    <property type="match status" value="1"/>
</dbReference>
<dbReference type="GO" id="GO:0030163">
    <property type="term" value="P:protein catabolic process"/>
    <property type="evidence" value="ECO:0007669"/>
    <property type="project" value="UniProtKB-UniRule"/>
</dbReference>
<evidence type="ECO:0000259" key="17">
    <source>
        <dbReference type="SMART" id="SM00382"/>
    </source>
</evidence>
<dbReference type="PANTHER" id="PTHR23076:SF113">
    <property type="entry name" value="ATP-DEPENDENT ZINC METALLOPROTEASE FTSH 1, CHLOROPLASTIC-RELATED"/>
    <property type="match status" value="1"/>
</dbReference>
<evidence type="ECO:0000256" key="3">
    <source>
        <dbReference type="ARBA" id="ARBA00022670"/>
    </source>
</evidence>
<dbReference type="GO" id="GO:0004176">
    <property type="term" value="F:ATP-dependent peptidase activity"/>
    <property type="evidence" value="ECO:0007669"/>
    <property type="project" value="InterPro"/>
</dbReference>
<dbReference type="Gene3D" id="3.40.50.300">
    <property type="entry name" value="P-loop containing nucleotide triphosphate hydrolases"/>
    <property type="match status" value="1"/>
</dbReference>
<keyword evidence="3 14" id="KW-0645">Protease</keyword>
<dbReference type="InterPro" id="IPR037219">
    <property type="entry name" value="Peptidase_M41-like"/>
</dbReference>
<keyword evidence="9 14" id="KW-0067">ATP-binding</keyword>
<comment type="similarity">
    <text evidence="13 14">In the central section; belongs to the AAA ATPase family.</text>
</comment>
<evidence type="ECO:0000256" key="12">
    <source>
        <dbReference type="ARBA" id="ARBA00023136"/>
    </source>
</evidence>
<dbReference type="InterPro" id="IPR003960">
    <property type="entry name" value="ATPase_AAA_CS"/>
</dbReference>
<dbReference type="InterPro" id="IPR041569">
    <property type="entry name" value="AAA_lid_3"/>
</dbReference>
<dbReference type="FunFam" id="1.10.8.60:FF:000001">
    <property type="entry name" value="ATP-dependent zinc metalloprotease FtsH"/>
    <property type="match status" value="1"/>
</dbReference>
<keyword evidence="19" id="KW-1185">Reference proteome</keyword>
<dbReference type="MEROPS" id="M41.009"/>
<evidence type="ECO:0000256" key="15">
    <source>
        <dbReference type="RuleBase" id="RU003651"/>
    </source>
</evidence>
<keyword evidence="7 14" id="KW-0378">Hydrolase</keyword>
<comment type="subcellular location">
    <subcellularLocation>
        <location evidence="14">Cell membrane</location>
        <topology evidence="14">Multi-pass membrane protein</topology>
        <orientation evidence="14">Cytoplasmic side</orientation>
    </subcellularLocation>
    <subcellularLocation>
        <location evidence="1">Membrane</location>
    </subcellularLocation>
</comment>
<dbReference type="OrthoDB" id="9809379at2"/>
<evidence type="ECO:0000256" key="2">
    <source>
        <dbReference type="ARBA" id="ARBA00010044"/>
    </source>
</evidence>
<evidence type="ECO:0000256" key="8">
    <source>
        <dbReference type="ARBA" id="ARBA00022833"/>
    </source>
</evidence>
<evidence type="ECO:0000256" key="6">
    <source>
        <dbReference type="ARBA" id="ARBA00022741"/>
    </source>
</evidence>
<dbReference type="GO" id="GO:0005886">
    <property type="term" value="C:plasma membrane"/>
    <property type="evidence" value="ECO:0007669"/>
    <property type="project" value="UniProtKB-SubCell"/>
</dbReference>
<dbReference type="Pfam" id="PF01434">
    <property type="entry name" value="Peptidase_M41"/>
    <property type="match status" value="1"/>
</dbReference>
<keyword evidence="5 14" id="KW-0479">Metal-binding</keyword>
<dbReference type="AlphaFoldDB" id="E0NMN4"/>
<comment type="similarity">
    <text evidence="2 14">In the C-terminal section; belongs to the peptidase M41 family.</text>
</comment>
<dbReference type="SMART" id="SM00382">
    <property type="entry name" value="AAA"/>
    <property type="match status" value="1"/>
</dbReference>
<keyword evidence="14" id="KW-1003">Cell membrane</keyword>
<feature type="binding site" evidence="14">
    <location>
        <position position="425"/>
    </location>
    <ligand>
        <name>Zn(2+)</name>
        <dbReference type="ChEBI" id="CHEBI:29105"/>
        <note>catalytic</note>
    </ligand>
</feature>
<dbReference type="HAMAP" id="MF_01458">
    <property type="entry name" value="FtsH"/>
    <property type="match status" value="1"/>
</dbReference>
<evidence type="ECO:0000256" key="1">
    <source>
        <dbReference type="ARBA" id="ARBA00004370"/>
    </source>
</evidence>
<dbReference type="SUPFAM" id="SSF140990">
    <property type="entry name" value="FtsH protease domain-like"/>
    <property type="match status" value="1"/>
</dbReference>
<dbReference type="Gene3D" id="1.20.58.760">
    <property type="entry name" value="Peptidase M41"/>
    <property type="match status" value="1"/>
</dbReference>
<keyword evidence="8 14" id="KW-0862">Zinc</keyword>
<dbReference type="InterPro" id="IPR011546">
    <property type="entry name" value="Pept_M41_FtsH_extracell"/>
</dbReference>
<feature type="domain" description="AAA+ ATPase" evidence="17">
    <location>
        <begin position="195"/>
        <end position="334"/>
    </location>
</feature>
<dbReference type="PANTHER" id="PTHR23076">
    <property type="entry name" value="METALLOPROTEASE M41 FTSH"/>
    <property type="match status" value="1"/>
</dbReference>
<dbReference type="GO" id="GO:0004222">
    <property type="term" value="F:metalloendopeptidase activity"/>
    <property type="evidence" value="ECO:0007669"/>
    <property type="project" value="InterPro"/>
</dbReference>
<comment type="similarity">
    <text evidence="15">Belongs to the AAA ATPase family.</text>
</comment>
<dbReference type="Pfam" id="PF00004">
    <property type="entry name" value="AAA"/>
    <property type="match status" value="1"/>
</dbReference>
<comment type="function">
    <text evidence="14">Acts as a processive, ATP-dependent zinc metallopeptidase for both cytoplasmic and membrane proteins. Plays a role in the quality control of integral membrane proteins.</text>
</comment>
<sequence>MKKARGASFYLMIVLLIIFGIRLFNPPSGVVETKNFSEFSKDLDQGSKIKSVNINEDSRIAVVTLNDDKTYKVVVPSKGNSAELYMDKLSSEIKSKGIEVTFNQPDTKPFYLELIPSFLMLILFGFIWFNFIQNAQGGRKMNSFGKSKARVVKPEEGGLVTFSQVAGLKEEKEELQEIVDFLKNPSKFTKIGARIPKGVLMVGPPGTGKTYLSRAVAGEAKVPFFLMSGSDFVEMFVGVGASRVRDLFDTAKKNAPCIIFIDEIDAVGRRRGAGLGGGHDEREQTLNQLLIEMDGFGKNEGVIVMAATNRADILDPALLRPGRFDRTVYIGKPDVRGREEVLKVHAHDKPLAEDIDFKVIAKQTPGFSPADLENLMNEAALLAARRNQSSINMEDVEEAAIKVQAGPAKKSRVISDKERKLTAVHESGHAVVSQLLPNHDPVHMITIIPRGMAGGFTAYIPEDDVNYMTKKEMEDNLVSLLGGRVAESLVLDDISTGASNDIERATALARAMVTKYGMSEKLGTITYGSDEDEVFVGRDLNRSKNYSDKTASEIDEEISRIISEAYNKAKNLLSDNLDTLIRVSDVLLEKETIDRTEFLRIFNNEENPNEDAEDKHIKEEDLSEEAKSIIEKE</sequence>
<dbReference type="GO" id="GO:0016887">
    <property type="term" value="F:ATP hydrolysis activity"/>
    <property type="evidence" value="ECO:0007669"/>
    <property type="project" value="UniProtKB-UniRule"/>
</dbReference>
<comment type="subunit">
    <text evidence="14">Homohexamer.</text>
</comment>
<dbReference type="Pfam" id="PF17862">
    <property type="entry name" value="AAA_lid_3"/>
    <property type="match status" value="1"/>
</dbReference>
<dbReference type="InterPro" id="IPR003593">
    <property type="entry name" value="AAA+_ATPase"/>
</dbReference>
<gene>
    <name evidence="14" type="primary">ftsH</name>
    <name evidence="18" type="synonym">hflB</name>
    <name evidence="18" type="ORF">HMPREF9225_1423</name>
</gene>
<keyword evidence="4 14" id="KW-0812">Transmembrane</keyword>
<protein>
    <recommendedName>
        <fullName evidence="14">ATP-dependent zinc metalloprotease FtsH</fullName>
        <ecNumber evidence="14">3.4.24.-</ecNumber>
    </recommendedName>
</protein>
<comment type="caution">
    <text evidence="18">The sequence shown here is derived from an EMBL/GenBank/DDBJ whole genome shotgun (WGS) entry which is preliminary data.</text>
</comment>
<dbReference type="GO" id="GO:0005524">
    <property type="term" value="F:ATP binding"/>
    <property type="evidence" value="ECO:0007669"/>
    <property type="project" value="UniProtKB-UniRule"/>
</dbReference>
<dbReference type="NCBIfam" id="TIGR01241">
    <property type="entry name" value="FtsH_fam"/>
    <property type="match status" value="1"/>
</dbReference>
<feature type="binding site" evidence="14">
    <location>
        <begin position="203"/>
        <end position="210"/>
    </location>
    <ligand>
        <name>ATP</name>
        <dbReference type="ChEBI" id="CHEBI:30616"/>
    </ligand>
</feature>
<name>E0NMN4_9FIRM</name>
<dbReference type="InterPro" id="IPR027417">
    <property type="entry name" value="P-loop_NTPase"/>
</dbReference>
<keyword evidence="6 14" id="KW-0547">Nucleotide-binding</keyword>
<dbReference type="Gene3D" id="1.10.8.60">
    <property type="match status" value="1"/>
</dbReference>
<evidence type="ECO:0000256" key="7">
    <source>
        <dbReference type="ARBA" id="ARBA00022801"/>
    </source>
</evidence>
<dbReference type="eggNOG" id="COG0465">
    <property type="taxonomic scope" value="Bacteria"/>
</dbReference>
<organism evidence="18 19">
    <name type="scientific">Peptoniphilus duerdenii ATCC BAA-1640</name>
    <dbReference type="NCBI Taxonomy" id="862517"/>
    <lineage>
        <taxon>Bacteria</taxon>
        <taxon>Bacillati</taxon>
        <taxon>Bacillota</taxon>
        <taxon>Tissierellia</taxon>
        <taxon>Tissierellales</taxon>
        <taxon>Peptoniphilaceae</taxon>
        <taxon>Peptoniphilus</taxon>
    </lineage>
</organism>
<dbReference type="EMBL" id="AEEH01000047">
    <property type="protein sequence ID" value="EFM24852.1"/>
    <property type="molecule type" value="Genomic_DNA"/>
</dbReference>
<evidence type="ECO:0000256" key="13">
    <source>
        <dbReference type="ARBA" id="ARBA00061570"/>
    </source>
</evidence>
<evidence type="ECO:0000256" key="16">
    <source>
        <dbReference type="SAM" id="MobiDB-lite"/>
    </source>
</evidence>
<dbReference type="EC" id="3.4.24.-" evidence="14"/>
<dbReference type="RefSeq" id="WP_008902213.1">
    <property type="nucleotide sequence ID" value="NZ_GL397071.1"/>
</dbReference>
<evidence type="ECO:0000313" key="18">
    <source>
        <dbReference type="EMBL" id="EFM24852.1"/>
    </source>
</evidence>
<keyword evidence="12 14" id="KW-0472">Membrane</keyword>
<dbReference type="FunFam" id="1.20.58.760:FF:000001">
    <property type="entry name" value="ATP-dependent zinc metalloprotease FtsH"/>
    <property type="match status" value="1"/>
</dbReference>
<evidence type="ECO:0000256" key="11">
    <source>
        <dbReference type="ARBA" id="ARBA00023049"/>
    </source>
</evidence>
<dbReference type="Proteomes" id="UP000003280">
    <property type="component" value="Unassembled WGS sequence"/>
</dbReference>
<accession>E0NMN4</accession>
<proteinExistence type="inferred from homology"/>
<comment type="cofactor">
    <cofactor evidence="14">
        <name>Zn(2+)</name>
        <dbReference type="ChEBI" id="CHEBI:29105"/>
    </cofactor>
    <text evidence="14">Binds 1 zinc ion per subunit.</text>
</comment>
<reference evidence="18 19" key="1">
    <citation type="submission" date="2010-07" db="EMBL/GenBank/DDBJ databases">
        <authorList>
            <person name="Muzny D."/>
            <person name="Qin X."/>
            <person name="Deng J."/>
            <person name="Jiang H."/>
            <person name="Liu Y."/>
            <person name="Qu J."/>
            <person name="Song X.-Z."/>
            <person name="Zhang L."/>
            <person name="Thornton R."/>
            <person name="Coyle M."/>
            <person name="Francisco L."/>
            <person name="Jackson L."/>
            <person name="Javaid M."/>
            <person name="Korchina V."/>
            <person name="Kovar C."/>
            <person name="Mata R."/>
            <person name="Mathew T."/>
            <person name="Ngo R."/>
            <person name="Nguyen L."/>
            <person name="Nguyen N."/>
            <person name="Okwuonu G."/>
            <person name="Ongeri F."/>
            <person name="Pham C."/>
            <person name="Simmons D."/>
            <person name="Wilczek-Boney K."/>
            <person name="Hale W."/>
            <person name="Jakkamsetti A."/>
            <person name="Pham P."/>
            <person name="Ruth R."/>
            <person name="San Lucas F."/>
            <person name="Warren J."/>
            <person name="Zhang J."/>
            <person name="Zhao Z."/>
            <person name="Zhou C."/>
            <person name="Zhu D."/>
            <person name="Lee S."/>
            <person name="Bess C."/>
            <person name="Blankenburg K."/>
            <person name="Forbes L."/>
            <person name="Fu Q."/>
            <person name="Gubbala S."/>
            <person name="Hirani K."/>
            <person name="Jayaseelan J.C."/>
            <person name="Lara F."/>
            <person name="Munidasa M."/>
            <person name="Palculict T."/>
            <person name="Patil S."/>
            <person name="Pu L.-L."/>
            <person name="Saada N."/>
            <person name="Tang L."/>
            <person name="Weissenberger G."/>
            <person name="Zhu Y."/>
            <person name="Hemphill L."/>
            <person name="Shang Y."/>
            <person name="Youmans B."/>
            <person name="Ayvaz T."/>
            <person name="Ross M."/>
            <person name="Santibanez J."/>
            <person name="Aqrawi P."/>
            <person name="Gross S."/>
            <person name="Joshi V."/>
            <person name="Fowler G."/>
            <person name="Nazareth L."/>
            <person name="Reid J."/>
            <person name="Worley K."/>
            <person name="Petrosino J."/>
            <person name="Highlander S."/>
            <person name="Gibbs R."/>
        </authorList>
    </citation>
    <scope>NUCLEOTIDE SEQUENCE [LARGE SCALE GENOMIC DNA]</scope>
    <source>
        <strain evidence="18 19">ATCC BAA-1640</strain>
    </source>
</reference>
<dbReference type="HOGENOM" id="CLU_000688_16_2_9"/>
<evidence type="ECO:0000256" key="4">
    <source>
        <dbReference type="ARBA" id="ARBA00022692"/>
    </source>
</evidence>
<feature type="binding site" evidence="14">
    <location>
        <position position="501"/>
    </location>
    <ligand>
        <name>Zn(2+)</name>
        <dbReference type="ChEBI" id="CHEBI:29105"/>
        <note>catalytic</note>
    </ligand>
</feature>
<feature type="region of interest" description="Disordered" evidence="16">
    <location>
        <begin position="604"/>
        <end position="633"/>
    </location>
</feature>
<dbReference type="GO" id="GO:0006508">
    <property type="term" value="P:proteolysis"/>
    <property type="evidence" value="ECO:0007669"/>
    <property type="project" value="UniProtKB-KW"/>
</dbReference>
<feature type="active site" evidence="14">
    <location>
        <position position="426"/>
    </location>
</feature>
<evidence type="ECO:0000256" key="14">
    <source>
        <dbReference type="HAMAP-Rule" id="MF_01458"/>
    </source>
</evidence>
<feature type="binding site" evidence="14">
    <location>
        <position position="429"/>
    </location>
    <ligand>
        <name>Zn(2+)</name>
        <dbReference type="ChEBI" id="CHEBI:29105"/>
        <note>catalytic</note>
    </ligand>
</feature>
<feature type="transmembrane region" description="Helical" evidence="14">
    <location>
        <begin position="7"/>
        <end position="24"/>
    </location>
</feature>
<evidence type="ECO:0000256" key="5">
    <source>
        <dbReference type="ARBA" id="ARBA00022723"/>
    </source>
</evidence>
<dbReference type="GO" id="GO:0008270">
    <property type="term" value="F:zinc ion binding"/>
    <property type="evidence" value="ECO:0007669"/>
    <property type="project" value="UniProtKB-UniRule"/>
</dbReference>
<dbReference type="Pfam" id="PF06480">
    <property type="entry name" value="FtsH_ext"/>
    <property type="match status" value="1"/>
</dbReference>
<dbReference type="CDD" id="cd19501">
    <property type="entry name" value="RecA-like_FtsH"/>
    <property type="match status" value="1"/>
</dbReference>
<dbReference type="InterPro" id="IPR000642">
    <property type="entry name" value="Peptidase_M41"/>
</dbReference>
<keyword evidence="11 14" id="KW-0482">Metalloprotease</keyword>
<keyword evidence="10 14" id="KW-1133">Transmembrane helix</keyword>